<dbReference type="InterPro" id="IPR007899">
    <property type="entry name" value="CHAD_dom"/>
</dbReference>
<dbReference type="InterPro" id="IPR038186">
    <property type="entry name" value="CHAD_dom_sf"/>
</dbReference>
<dbReference type="SMART" id="SM00880">
    <property type="entry name" value="CHAD"/>
    <property type="match status" value="1"/>
</dbReference>
<dbReference type="PANTHER" id="PTHR39569">
    <property type="entry name" value="INORGANIC TRIPHOSPHATASE"/>
    <property type="match status" value="1"/>
</dbReference>
<dbReference type="PROSITE" id="PS51707">
    <property type="entry name" value="CYTH"/>
    <property type="match status" value="1"/>
</dbReference>
<evidence type="ECO:0000259" key="1">
    <source>
        <dbReference type="PROSITE" id="PS51707"/>
    </source>
</evidence>
<organism evidence="3 4">
    <name type="scientific">Vibrio viridaestus</name>
    <dbReference type="NCBI Taxonomy" id="2487322"/>
    <lineage>
        <taxon>Bacteria</taxon>
        <taxon>Pseudomonadati</taxon>
        <taxon>Pseudomonadota</taxon>
        <taxon>Gammaproteobacteria</taxon>
        <taxon>Vibrionales</taxon>
        <taxon>Vibrionaceae</taxon>
        <taxon>Vibrio</taxon>
    </lineage>
</organism>
<keyword evidence="4" id="KW-1185">Reference proteome</keyword>
<dbReference type="Proteomes" id="UP000281112">
    <property type="component" value="Unassembled WGS sequence"/>
</dbReference>
<dbReference type="PANTHER" id="PTHR39569:SF1">
    <property type="entry name" value="INORGANIC TRIPHOSPHATASE"/>
    <property type="match status" value="1"/>
</dbReference>
<evidence type="ECO:0000313" key="4">
    <source>
        <dbReference type="Proteomes" id="UP000281112"/>
    </source>
</evidence>
<dbReference type="Gene3D" id="1.40.20.10">
    <property type="entry name" value="CHAD domain"/>
    <property type="match status" value="1"/>
</dbReference>
<comment type="caution">
    <text evidence="3">The sequence shown here is derived from an EMBL/GenBank/DDBJ whole genome shotgun (WGS) entry which is preliminary data.</text>
</comment>
<dbReference type="CDD" id="cd07756">
    <property type="entry name" value="CYTH-like_Pase_CHAD"/>
    <property type="match status" value="1"/>
</dbReference>
<feature type="domain" description="CHAD" evidence="2">
    <location>
        <begin position="219"/>
        <end position="483"/>
    </location>
</feature>
<proteinExistence type="predicted"/>
<dbReference type="GO" id="GO:0046872">
    <property type="term" value="F:metal ion binding"/>
    <property type="evidence" value="ECO:0007669"/>
    <property type="project" value="TreeGrafter"/>
</dbReference>
<gene>
    <name evidence="3" type="ORF">EES38_04060</name>
</gene>
<feature type="domain" description="CYTH" evidence="1">
    <location>
        <begin position="2"/>
        <end position="203"/>
    </location>
</feature>
<evidence type="ECO:0000259" key="2">
    <source>
        <dbReference type="PROSITE" id="PS51708"/>
    </source>
</evidence>
<reference evidence="3 4" key="1">
    <citation type="submission" date="2018-11" db="EMBL/GenBank/DDBJ databases">
        <title>Vibrio LJC006 sp. nov., isolated from seawater during the bloom of the enteromorpha.</title>
        <authorList>
            <person name="Liang J."/>
        </authorList>
    </citation>
    <scope>NUCLEOTIDE SEQUENCE [LARGE SCALE GENOMIC DNA]</scope>
    <source>
        <strain evidence="3 4">LJC006</strain>
    </source>
</reference>
<name>A0A3N9TI85_9VIBR</name>
<dbReference type="InterPro" id="IPR039013">
    <property type="entry name" value="YgiF"/>
</dbReference>
<dbReference type="Pfam" id="PF05235">
    <property type="entry name" value="CHAD"/>
    <property type="match status" value="1"/>
</dbReference>
<dbReference type="Pfam" id="PF01928">
    <property type="entry name" value="CYTH"/>
    <property type="match status" value="1"/>
</dbReference>
<dbReference type="AlphaFoldDB" id="A0A3N9TI85"/>
<dbReference type="SMART" id="SM01118">
    <property type="entry name" value="CYTH"/>
    <property type="match status" value="1"/>
</dbReference>
<evidence type="ECO:0000313" key="3">
    <source>
        <dbReference type="EMBL" id="RQW63790.1"/>
    </source>
</evidence>
<dbReference type="EMBL" id="RJVQ01000002">
    <property type="protein sequence ID" value="RQW63790.1"/>
    <property type="molecule type" value="Genomic_DNA"/>
</dbReference>
<dbReference type="GO" id="GO:0050355">
    <property type="term" value="F:inorganic triphosphate phosphatase activity"/>
    <property type="evidence" value="ECO:0007669"/>
    <property type="project" value="InterPro"/>
</dbReference>
<dbReference type="RefSeq" id="WP_124935910.1">
    <property type="nucleotide sequence ID" value="NZ_RJVQ01000002.1"/>
</dbReference>
<dbReference type="PROSITE" id="PS51708">
    <property type="entry name" value="CHAD"/>
    <property type="match status" value="1"/>
</dbReference>
<protein>
    <submittedName>
        <fullName evidence="3">Inorganic triphosphatase</fullName>
    </submittedName>
</protein>
<dbReference type="Gene3D" id="2.40.320.10">
    <property type="entry name" value="Hypothetical Protein Pfu-838710-001"/>
    <property type="match status" value="1"/>
</dbReference>
<accession>A0A3N9TI85</accession>
<sequence length="506" mass="58794">METEIELKFFVSQDYSTILHTKISESKVLQHSRRQLGNTYFDTEDNWLRQHDIGLRIRRYDDVFVQTVKTAGRVIAGLHQRPEYNAEHTSNEPDLSLHPEDIWPSDRSIDQLQNELTPLFSTDFIREQWLISMSDGSQIEVAFDSGVVVAGEKEEPICEVELELKSGQTDALFTLARILSDGGGIRLGNLSKAARGYRLANGYSADPVLPLSLVKTTSADSVETCFINSLEHALSHWHYHEQIYVENESIDALREMSSAIAFINQTLSIYEEIIPRRASTILRQELRWIEQEFAWINSYDHIDDLLKDKGHILRKLDARKFLMAELKALQETYPERESVLKFIHSSRYMALLLDLSRWILARGWQPFIDDKSREKLNESVYAFACEQLNKSWFELKEAFPIEKVLSAEDYIAQQECLARNLYTGIGFAKLYERDERRTFRLPWADLLQGIDDLLTLEPLENLVEKLELGEREQVERWLLRQENSILHAMEQTRAITSSNTPYWTEQ</sequence>
<dbReference type="InterPro" id="IPR033469">
    <property type="entry name" value="CYTH-like_dom_sf"/>
</dbReference>
<dbReference type="OrthoDB" id="3034217at2"/>
<dbReference type="SUPFAM" id="SSF55154">
    <property type="entry name" value="CYTH-like phosphatases"/>
    <property type="match status" value="1"/>
</dbReference>
<dbReference type="InterPro" id="IPR023577">
    <property type="entry name" value="CYTH_domain"/>
</dbReference>